<comment type="caution">
    <text evidence="2">The sequence shown here is derived from an EMBL/GenBank/DDBJ whole genome shotgun (WGS) entry which is preliminary data.</text>
</comment>
<keyword evidence="3" id="KW-1185">Reference proteome</keyword>
<proteinExistence type="predicted"/>
<dbReference type="Proteomes" id="UP001651690">
    <property type="component" value="Unassembled WGS sequence"/>
</dbReference>
<accession>A0ABT1M034</accession>
<dbReference type="EMBL" id="JANDBD010000003">
    <property type="protein sequence ID" value="MCP9272514.1"/>
    <property type="molecule type" value="Genomic_DNA"/>
</dbReference>
<sequence>MQLPTQATDGPLATALRESLPSALTAAAQTPAAPSEPLLTAGRVAFTEAMHTTSLITAVLLVIAGVVAWRVIPPNG</sequence>
<organism evidence="2 3">
    <name type="scientific">Mycolicibacterium arenosum</name>
    <dbReference type="NCBI Taxonomy" id="2952157"/>
    <lineage>
        <taxon>Bacteria</taxon>
        <taxon>Bacillati</taxon>
        <taxon>Actinomycetota</taxon>
        <taxon>Actinomycetes</taxon>
        <taxon>Mycobacteriales</taxon>
        <taxon>Mycobacteriaceae</taxon>
        <taxon>Mycolicibacterium</taxon>
    </lineage>
</organism>
<feature type="transmembrane region" description="Helical" evidence="1">
    <location>
        <begin position="53"/>
        <end position="72"/>
    </location>
</feature>
<evidence type="ECO:0000256" key="1">
    <source>
        <dbReference type="SAM" id="Phobius"/>
    </source>
</evidence>
<evidence type="ECO:0000313" key="3">
    <source>
        <dbReference type="Proteomes" id="UP001651690"/>
    </source>
</evidence>
<name>A0ABT1M034_9MYCO</name>
<evidence type="ECO:0008006" key="4">
    <source>
        <dbReference type="Google" id="ProtNLM"/>
    </source>
</evidence>
<keyword evidence="1" id="KW-1133">Transmembrane helix</keyword>
<evidence type="ECO:0000313" key="2">
    <source>
        <dbReference type="EMBL" id="MCP9272514.1"/>
    </source>
</evidence>
<gene>
    <name evidence="2" type="ORF">NM203_09995</name>
</gene>
<keyword evidence="1" id="KW-0812">Transmembrane</keyword>
<dbReference type="RefSeq" id="WP_255059690.1">
    <property type="nucleotide sequence ID" value="NZ_JANDBD010000003.1"/>
</dbReference>
<reference evidence="2 3" key="1">
    <citation type="submission" date="2022-06" db="EMBL/GenBank/DDBJ databases">
        <title>Mycolicibacterium sp. CAU 1645 isolated from seawater.</title>
        <authorList>
            <person name="Kim W."/>
        </authorList>
    </citation>
    <scope>NUCLEOTIDE SEQUENCE [LARGE SCALE GENOMIC DNA]</scope>
    <source>
        <strain evidence="2 3">CAU 1645</strain>
    </source>
</reference>
<protein>
    <recommendedName>
        <fullName evidence="4">MFS transporter</fullName>
    </recommendedName>
</protein>
<keyword evidence="1" id="KW-0472">Membrane</keyword>